<gene>
    <name evidence="1" type="ORF">Gorai_021720</name>
</gene>
<name>A0A7J8NRJ7_GOSRA</name>
<reference evidence="1 2" key="1">
    <citation type="journal article" date="2019" name="Genome Biol. Evol.">
        <title>Insights into the evolution of the New World diploid cottons (Gossypium, subgenus Houzingenia) based on genome sequencing.</title>
        <authorList>
            <person name="Grover C.E."/>
            <person name="Arick M.A. 2nd"/>
            <person name="Thrash A."/>
            <person name="Conover J.L."/>
            <person name="Sanders W.S."/>
            <person name="Peterson D.G."/>
            <person name="Frelichowski J.E."/>
            <person name="Scheffler J.A."/>
            <person name="Scheffler B.E."/>
            <person name="Wendel J.F."/>
        </authorList>
    </citation>
    <scope>NUCLEOTIDE SEQUENCE [LARGE SCALE GENOMIC DNA]</scope>
    <source>
        <strain evidence="1">8</strain>
        <tissue evidence="1">Leaf</tissue>
    </source>
</reference>
<accession>A0A7J8NRJ7</accession>
<evidence type="ECO:0008006" key="3">
    <source>
        <dbReference type="Google" id="ProtNLM"/>
    </source>
</evidence>
<comment type="caution">
    <text evidence="1">The sequence shown here is derived from an EMBL/GenBank/DDBJ whole genome shotgun (WGS) entry which is preliminary data.</text>
</comment>
<evidence type="ECO:0000313" key="2">
    <source>
        <dbReference type="Proteomes" id="UP000593578"/>
    </source>
</evidence>
<evidence type="ECO:0000313" key="1">
    <source>
        <dbReference type="EMBL" id="MBA0579464.1"/>
    </source>
</evidence>
<sequence>MLIIFWVIFNHSYNEKSVPDNIIRFMLQFISSKPCMQASDHAYVDTVDISIWRYKILEELGDGTCGSVFKAFNIETFEILMIPVSLPTRLHMPPVSLPQLKRGSKALNSNGDVMYEMEHCSWNLYFKGIERWVGWIYA</sequence>
<proteinExistence type="predicted"/>
<dbReference type="Proteomes" id="UP000593578">
    <property type="component" value="Unassembled WGS sequence"/>
</dbReference>
<organism evidence="1 2">
    <name type="scientific">Gossypium raimondii</name>
    <name type="common">Peruvian cotton</name>
    <name type="synonym">Gossypium klotzschianum subsp. raimondii</name>
    <dbReference type="NCBI Taxonomy" id="29730"/>
    <lineage>
        <taxon>Eukaryota</taxon>
        <taxon>Viridiplantae</taxon>
        <taxon>Streptophyta</taxon>
        <taxon>Embryophyta</taxon>
        <taxon>Tracheophyta</taxon>
        <taxon>Spermatophyta</taxon>
        <taxon>Magnoliopsida</taxon>
        <taxon>eudicotyledons</taxon>
        <taxon>Gunneridae</taxon>
        <taxon>Pentapetalae</taxon>
        <taxon>rosids</taxon>
        <taxon>malvids</taxon>
        <taxon>Malvales</taxon>
        <taxon>Malvaceae</taxon>
        <taxon>Malvoideae</taxon>
        <taxon>Gossypium</taxon>
    </lineage>
</organism>
<protein>
    <recommendedName>
        <fullName evidence="3">Protein kinase domain-containing protein</fullName>
    </recommendedName>
</protein>
<dbReference type="EMBL" id="JABEZZ010000001">
    <property type="protein sequence ID" value="MBA0579464.1"/>
    <property type="molecule type" value="Genomic_DNA"/>
</dbReference>
<dbReference type="AlphaFoldDB" id="A0A7J8NRJ7"/>